<dbReference type="Pfam" id="PF06980">
    <property type="entry name" value="DUF1302"/>
    <property type="match status" value="1"/>
</dbReference>
<accession>A0A0B4XLR4</accession>
<feature type="signal peptide" evidence="1">
    <location>
        <begin position="1"/>
        <end position="27"/>
    </location>
</feature>
<dbReference type="Proteomes" id="UP000006764">
    <property type="component" value="Chromosome"/>
</dbReference>
<evidence type="ECO:0008006" key="4">
    <source>
        <dbReference type="Google" id="ProtNLM"/>
    </source>
</evidence>
<sequence>MTRRWAARGAAASALTCALLPAWPAHAVLLTGGAVETSLDSILSVGATWSTASPDKDFIGLNKGGNALSEASDDGRLNFRRGDLVSQVIKGVHSLSVRYGDSSLFVRGKYWYDVELHDDERPFKPIRDNGRERAARTRGAQLLDAYVDHRFELAAQPGLVRLGRQVVNWGESTFLQSGINAINPVDVPAFRRPGAEVREGLLPVDLFYLSRSLSDNVTVELFYQLRWEATVLENCGTFFSTADVSARGCDDNLTLLITRDDTYEAVYAQALADGASPAMAAVTADATLAGLAAQGVRWGTPDEGVLMPRAPDREARDAGQYGVALTTWLPATATELGLYAMTYHSRTPYLGGMLPETSVYANAAGFGALAPVVVGANARYYLSYPEDIRLYGASFSTSLPGGLAWSGEVSYRPNLPIQVNATDIVYAGVKPLGVAYAGASPLSLVPGQDYRGYQRKEVTQWQSSLIGHLGPVFGAAQMTLAGEVGVVHTGGLESLHDVRYGPGPGGTPGAECATGGALVNYCHNDGYVTRTAWGYRARAMLRYNDVFAGVNLRPSLAWSHDVQGHAGNGVFSEGDRAVSVALDADYLNTWYAGISYTDYLAHPGDHFGDRDFVAVSLSVSF</sequence>
<dbReference type="KEGG" id="apac:S7S_05215"/>
<dbReference type="InterPro" id="IPR010727">
    <property type="entry name" value="DUF1302"/>
</dbReference>
<dbReference type="AlphaFoldDB" id="A0A0B4XLR4"/>
<organism evidence="2 3">
    <name type="scientific">Isoalcanivorax pacificus W11-5</name>
    <dbReference type="NCBI Taxonomy" id="391936"/>
    <lineage>
        <taxon>Bacteria</taxon>
        <taxon>Pseudomonadati</taxon>
        <taxon>Pseudomonadota</taxon>
        <taxon>Gammaproteobacteria</taxon>
        <taxon>Oceanospirillales</taxon>
        <taxon>Alcanivoracaceae</taxon>
        <taxon>Isoalcanivorax</taxon>
    </lineage>
</organism>
<keyword evidence="1" id="KW-0732">Signal</keyword>
<keyword evidence="3" id="KW-1185">Reference proteome</keyword>
<dbReference type="RefSeq" id="WP_008737397.1">
    <property type="nucleotide sequence ID" value="NZ_CP004387.1"/>
</dbReference>
<evidence type="ECO:0000256" key="1">
    <source>
        <dbReference type="SAM" id="SignalP"/>
    </source>
</evidence>
<feature type="chain" id="PRO_5002097673" description="DUF1302 domain-containing protein" evidence="1">
    <location>
        <begin position="28"/>
        <end position="621"/>
    </location>
</feature>
<gene>
    <name evidence="2" type="ORF">S7S_05215</name>
</gene>
<evidence type="ECO:0000313" key="2">
    <source>
        <dbReference type="EMBL" id="AJD47463.1"/>
    </source>
</evidence>
<reference evidence="2 3" key="1">
    <citation type="journal article" date="2012" name="J. Bacteriol.">
        <title>Genome sequence of an alkane-degrading bacterium, Alcanivorax pacificus type strain W11-5, isolated from deep sea sediment.</title>
        <authorList>
            <person name="Lai Q."/>
            <person name="Shao Z."/>
        </authorList>
    </citation>
    <scope>NUCLEOTIDE SEQUENCE [LARGE SCALE GENOMIC DNA]</scope>
    <source>
        <strain evidence="2 3">W11-5</strain>
    </source>
</reference>
<proteinExistence type="predicted"/>
<dbReference type="EMBL" id="CP004387">
    <property type="protein sequence ID" value="AJD47463.1"/>
    <property type="molecule type" value="Genomic_DNA"/>
</dbReference>
<dbReference type="HOGENOM" id="CLU_016532_0_0_6"/>
<evidence type="ECO:0000313" key="3">
    <source>
        <dbReference type="Proteomes" id="UP000006764"/>
    </source>
</evidence>
<protein>
    <recommendedName>
        <fullName evidence="4">DUF1302 domain-containing protein</fullName>
    </recommendedName>
</protein>
<dbReference type="STRING" id="391936.S7S_05215"/>
<dbReference type="OrthoDB" id="7000272at2"/>
<name>A0A0B4XLR4_9GAMM</name>